<dbReference type="SUPFAM" id="SSF52266">
    <property type="entry name" value="SGNH hydrolase"/>
    <property type="match status" value="1"/>
</dbReference>
<name>A0ABR9KT71_9ACTN</name>
<dbReference type="Gene3D" id="3.40.50.1110">
    <property type="entry name" value="SGNH hydrolase"/>
    <property type="match status" value="1"/>
</dbReference>
<comment type="caution">
    <text evidence="2">The sequence shown here is derived from an EMBL/GenBank/DDBJ whole genome shotgun (WGS) entry which is preliminary data.</text>
</comment>
<dbReference type="CDD" id="cd00229">
    <property type="entry name" value="SGNH_hydrolase"/>
    <property type="match status" value="1"/>
</dbReference>
<evidence type="ECO:0000313" key="2">
    <source>
        <dbReference type="EMBL" id="MBE1565236.1"/>
    </source>
</evidence>
<evidence type="ECO:0000313" key="3">
    <source>
        <dbReference type="Proteomes" id="UP000661607"/>
    </source>
</evidence>
<keyword evidence="3" id="KW-1185">Reference proteome</keyword>
<dbReference type="RefSeq" id="WP_192779482.1">
    <property type="nucleotide sequence ID" value="NZ_BAAASY010000005.1"/>
</dbReference>
<sequence length="212" mass="22897">MGGQGAAASKPVARVPAVQQAAQKQTPVMMFVGDSFTVGSGPVRAWETYATETARQLGWQPVIAGAGGTGYVSEGRVGRTFQQSFVAELAWRPAPDLLIISGGHNDRRWPATTVRQAAARLVWTVKGYWPNTRIVMVGPIWIGEAPPQAYRVRDALAEVAARERVAFLDPLGQRWIDGRRSEVLLPDGVHPTLGGHAKLARWLTDALRAAPA</sequence>
<dbReference type="PANTHER" id="PTHR30383">
    <property type="entry name" value="THIOESTERASE 1/PROTEASE 1/LYSOPHOSPHOLIPASE L1"/>
    <property type="match status" value="1"/>
</dbReference>
<organism evidence="2 3">
    <name type="scientific">Nonomuraea africana</name>
    <dbReference type="NCBI Taxonomy" id="46171"/>
    <lineage>
        <taxon>Bacteria</taxon>
        <taxon>Bacillati</taxon>
        <taxon>Actinomycetota</taxon>
        <taxon>Actinomycetes</taxon>
        <taxon>Streptosporangiales</taxon>
        <taxon>Streptosporangiaceae</taxon>
        <taxon>Nonomuraea</taxon>
    </lineage>
</organism>
<evidence type="ECO:0000259" key="1">
    <source>
        <dbReference type="Pfam" id="PF13472"/>
    </source>
</evidence>
<accession>A0ABR9KT71</accession>
<dbReference type="InterPro" id="IPR036514">
    <property type="entry name" value="SGNH_hydro_sf"/>
</dbReference>
<dbReference type="InterPro" id="IPR013830">
    <property type="entry name" value="SGNH_hydro"/>
</dbReference>
<protein>
    <submittedName>
        <fullName evidence="2">Lysophospholipase L1-like esterase</fullName>
    </submittedName>
</protein>
<dbReference type="Proteomes" id="UP000661607">
    <property type="component" value="Unassembled WGS sequence"/>
</dbReference>
<reference evidence="2 3" key="1">
    <citation type="submission" date="2020-10" db="EMBL/GenBank/DDBJ databases">
        <title>Sequencing the genomes of 1000 actinobacteria strains.</title>
        <authorList>
            <person name="Klenk H.-P."/>
        </authorList>
    </citation>
    <scope>NUCLEOTIDE SEQUENCE [LARGE SCALE GENOMIC DNA]</scope>
    <source>
        <strain evidence="2 3">DSM 43748</strain>
    </source>
</reference>
<dbReference type="EMBL" id="JADBEF010000001">
    <property type="protein sequence ID" value="MBE1565236.1"/>
    <property type="molecule type" value="Genomic_DNA"/>
</dbReference>
<feature type="domain" description="SGNH hydrolase-type esterase" evidence="1">
    <location>
        <begin position="31"/>
        <end position="197"/>
    </location>
</feature>
<gene>
    <name evidence="2" type="ORF">H4W81_008015</name>
</gene>
<dbReference type="PANTHER" id="PTHR30383:SF5">
    <property type="entry name" value="SGNH HYDROLASE-TYPE ESTERASE DOMAIN-CONTAINING PROTEIN"/>
    <property type="match status" value="1"/>
</dbReference>
<dbReference type="InterPro" id="IPR051532">
    <property type="entry name" value="Ester_Hydrolysis_Enzymes"/>
</dbReference>
<dbReference type="Pfam" id="PF13472">
    <property type="entry name" value="Lipase_GDSL_2"/>
    <property type="match status" value="1"/>
</dbReference>
<proteinExistence type="predicted"/>